<evidence type="ECO:0000313" key="1">
    <source>
        <dbReference type="EMBL" id="OJZ80445.1"/>
    </source>
</evidence>
<dbReference type="AlphaFoldDB" id="A0A1M3T127"/>
<evidence type="ECO:0000313" key="2">
    <source>
        <dbReference type="Proteomes" id="UP000184063"/>
    </source>
</evidence>
<dbReference type="Proteomes" id="UP000184063">
    <property type="component" value="Unassembled WGS sequence"/>
</dbReference>
<proteinExistence type="predicted"/>
<reference evidence="2" key="1">
    <citation type="journal article" date="2017" name="Genome Biol.">
        <title>Comparative genomics reveals high biological diversity and specific adaptations in the industrially and medically important fungal genus Aspergillus.</title>
        <authorList>
            <person name="de Vries R.P."/>
            <person name="Riley R."/>
            <person name="Wiebenga A."/>
            <person name="Aguilar-Osorio G."/>
            <person name="Amillis S."/>
            <person name="Uchima C.A."/>
            <person name="Anderluh G."/>
            <person name="Asadollahi M."/>
            <person name="Askin M."/>
            <person name="Barry K."/>
            <person name="Battaglia E."/>
            <person name="Bayram O."/>
            <person name="Benocci T."/>
            <person name="Braus-Stromeyer S.A."/>
            <person name="Caldana C."/>
            <person name="Canovas D."/>
            <person name="Cerqueira G.C."/>
            <person name="Chen F."/>
            <person name="Chen W."/>
            <person name="Choi C."/>
            <person name="Clum A."/>
            <person name="Dos Santos R.A."/>
            <person name="Damasio A.R."/>
            <person name="Diallinas G."/>
            <person name="Emri T."/>
            <person name="Fekete E."/>
            <person name="Flipphi M."/>
            <person name="Freyberg S."/>
            <person name="Gallo A."/>
            <person name="Gournas C."/>
            <person name="Habgood R."/>
            <person name="Hainaut M."/>
            <person name="Harispe M.L."/>
            <person name="Henrissat B."/>
            <person name="Hilden K.S."/>
            <person name="Hope R."/>
            <person name="Hossain A."/>
            <person name="Karabika E."/>
            <person name="Karaffa L."/>
            <person name="Karanyi Z."/>
            <person name="Krasevec N."/>
            <person name="Kuo A."/>
            <person name="Kusch H."/>
            <person name="LaButti K."/>
            <person name="Lagendijk E.L."/>
            <person name="Lapidus A."/>
            <person name="Levasseur A."/>
            <person name="Lindquist E."/>
            <person name="Lipzen A."/>
            <person name="Logrieco A.F."/>
            <person name="MacCabe A."/>
            <person name="Maekelae M.R."/>
            <person name="Malavazi I."/>
            <person name="Melin P."/>
            <person name="Meyer V."/>
            <person name="Mielnichuk N."/>
            <person name="Miskei M."/>
            <person name="Molnar A.P."/>
            <person name="Mule G."/>
            <person name="Ngan C.Y."/>
            <person name="Orejas M."/>
            <person name="Orosz E."/>
            <person name="Ouedraogo J.P."/>
            <person name="Overkamp K.M."/>
            <person name="Park H.-S."/>
            <person name="Perrone G."/>
            <person name="Piumi F."/>
            <person name="Punt P.J."/>
            <person name="Ram A.F."/>
            <person name="Ramon A."/>
            <person name="Rauscher S."/>
            <person name="Record E."/>
            <person name="Riano-Pachon D.M."/>
            <person name="Robert V."/>
            <person name="Roehrig J."/>
            <person name="Ruller R."/>
            <person name="Salamov A."/>
            <person name="Salih N.S."/>
            <person name="Samson R.A."/>
            <person name="Sandor E."/>
            <person name="Sanguinetti M."/>
            <person name="Schuetze T."/>
            <person name="Sepcic K."/>
            <person name="Shelest E."/>
            <person name="Sherlock G."/>
            <person name="Sophianopoulou V."/>
            <person name="Squina F.M."/>
            <person name="Sun H."/>
            <person name="Susca A."/>
            <person name="Todd R.B."/>
            <person name="Tsang A."/>
            <person name="Unkles S.E."/>
            <person name="van de Wiele N."/>
            <person name="van Rossen-Uffink D."/>
            <person name="Oliveira J.V."/>
            <person name="Vesth T.C."/>
            <person name="Visser J."/>
            <person name="Yu J.-H."/>
            <person name="Zhou M."/>
            <person name="Andersen M.R."/>
            <person name="Archer D.B."/>
            <person name="Baker S.E."/>
            <person name="Benoit I."/>
            <person name="Brakhage A.A."/>
            <person name="Braus G.H."/>
            <person name="Fischer R."/>
            <person name="Frisvad J.C."/>
            <person name="Goldman G.H."/>
            <person name="Houbraken J."/>
            <person name="Oakley B."/>
            <person name="Pocsi I."/>
            <person name="Scazzocchio C."/>
            <person name="Seiboth B."/>
            <person name="vanKuyk P.A."/>
            <person name="Wortman J."/>
            <person name="Dyer P.S."/>
            <person name="Grigoriev I.V."/>
        </authorList>
    </citation>
    <scope>NUCLEOTIDE SEQUENCE [LARGE SCALE GENOMIC DNA]</scope>
    <source>
        <strain evidence="2">CBS 106.47</strain>
    </source>
</reference>
<gene>
    <name evidence="1" type="ORF">ASPFODRAFT_212678</name>
</gene>
<name>A0A1M3T127_ASPLC</name>
<protein>
    <submittedName>
        <fullName evidence="1">Uncharacterized protein</fullName>
    </submittedName>
</protein>
<organism evidence="1 2">
    <name type="scientific">Aspergillus luchuensis (strain CBS 106.47)</name>
    <dbReference type="NCBI Taxonomy" id="1137211"/>
    <lineage>
        <taxon>Eukaryota</taxon>
        <taxon>Fungi</taxon>
        <taxon>Dikarya</taxon>
        <taxon>Ascomycota</taxon>
        <taxon>Pezizomycotina</taxon>
        <taxon>Eurotiomycetes</taxon>
        <taxon>Eurotiomycetidae</taxon>
        <taxon>Eurotiales</taxon>
        <taxon>Aspergillaceae</taxon>
        <taxon>Aspergillus</taxon>
        <taxon>Aspergillus subgen. Circumdati</taxon>
    </lineage>
</organism>
<dbReference type="EMBL" id="KV878255">
    <property type="protein sequence ID" value="OJZ80445.1"/>
    <property type="molecule type" value="Genomic_DNA"/>
</dbReference>
<sequence>MKRNVLNSNGFSPLQTAASIWWQWRSYPQTAASEHDPKGTQPQFPIVKSGVYDSACFLPQPAVPGPEAVYSQSSAVPLSVPYEICNGYGEWSMDEKLLAATEDQ</sequence>
<accession>A0A1M3T127</accession>
<dbReference type="VEuPathDB" id="FungiDB:ASPFODRAFT_212678"/>